<sequence>MLLSNDNFSCHASPTVARLQMPLFTLCLLPFYVHKLRAVSHSLKRITKRQHIEFRRIKEGKAQEMRYCILLCYIHFYWLDLIQNDFIRNMIVLQKQA</sequence>
<protein>
    <submittedName>
        <fullName evidence="1">Uncharacterized protein</fullName>
    </submittedName>
</protein>
<evidence type="ECO:0000313" key="2">
    <source>
        <dbReference type="Proteomes" id="UP000076858"/>
    </source>
</evidence>
<gene>
    <name evidence="1" type="ORF">APZ42_010571</name>
</gene>
<proteinExistence type="predicted"/>
<evidence type="ECO:0000313" key="1">
    <source>
        <dbReference type="EMBL" id="KZR95605.1"/>
    </source>
</evidence>
<dbReference type="Proteomes" id="UP000076858">
    <property type="component" value="Unassembled WGS sequence"/>
</dbReference>
<dbReference type="EMBL" id="LRGB01028041">
    <property type="protein sequence ID" value="KZR95605.1"/>
    <property type="molecule type" value="Genomic_DNA"/>
</dbReference>
<reference evidence="1 2" key="1">
    <citation type="submission" date="2016-03" db="EMBL/GenBank/DDBJ databases">
        <title>EvidentialGene: Evidence-directed Construction of Genes on Genomes.</title>
        <authorList>
            <person name="Gilbert D.G."/>
            <person name="Choi J.-H."/>
            <person name="Mockaitis K."/>
            <person name="Colbourne J."/>
            <person name="Pfrender M."/>
        </authorList>
    </citation>
    <scope>NUCLEOTIDE SEQUENCE [LARGE SCALE GENOMIC DNA]</scope>
    <source>
        <strain evidence="1 2">Xinb3</strain>
        <tissue evidence="1">Complete organism</tissue>
    </source>
</reference>
<accession>A0A164DBI8</accession>
<comment type="caution">
    <text evidence="1">The sequence shown here is derived from an EMBL/GenBank/DDBJ whole genome shotgun (WGS) entry which is preliminary data.</text>
</comment>
<name>A0A164DBI8_9CRUS</name>
<keyword evidence="2" id="KW-1185">Reference proteome</keyword>
<dbReference type="AlphaFoldDB" id="A0A164DBI8"/>
<organism evidence="1 2">
    <name type="scientific">Daphnia magna</name>
    <dbReference type="NCBI Taxonomy" id="35525"/>
    <lineage>
        <taxon>Eukaryota</taxon>
        <taxon>Metazoa</taxon>
        <taxon>Ecdysozoa</taxon>
        <taxon>Arthropoda</taxon>
        <taxon>Crustacea</taxon>
        <taxon>Branchiopoda</taxon>
        <taxon>Diplostraca</taxon>
        <taxon>Cladocera</taxon>
        <taxon>Anomopoda</taxon>
        <taxon>Daphniidae</taxon>
        <taxon>Daphnia</taxon>
    </lineage>
</organism>